<evidence type="ECO:0000313" key="2">
    <source>
        <dbReference type="Proteomes" id="UP000018851"/>
    </source>
</evidence>
<dbReference type="eggNOG" id="ENOG502ZPGC">
    <property type="taxonomic scope" value="Bacteria"/>
</dbReference>
<evidence type="ECO:0008006" key="3">
    <source>
        <dbReference type="Google" id="ProtNLM"/>
    </source>
</evidence>
<evidence type="ECO:0000313" key="1">
    <source>
        <dbReference type="EMBL" id="AHE53996.1"/>
    </source>
</evidence>
<dbReference type="AlphaFoldDB" id="W0AA96"/>
<dbReference type="STRING" id="1123269.NX02_11425"/>
<dbReference type="InterPro" id="IPR016181">
    <property type="entry name" value="Acyl_CoA_acyltransferase"/>
</dbReference>
<dbReference type="HOGENOM" id="CLU_1980149_0_0_5"/>
<dbReference type="KEGG" id="ssan:NX02_11425"/>
<dbReference type="OrthoDB" id="5519990at2"/>
<keyword evidence="2" id="KW-1185">Reference proteome</keyword>
<dbReference type="SUPFAM" id="SSF55729">
    <property type="entry name" value="Acyl-CoA N-acyltransferases (Nat)"/>
    <property type="match status" value="1"/>
</dbReference>
<dbReference type="Proteomes" id="UP000018851">
    <property type="component" value="Chromosome"/>
</dbReference>
<organism evidence="1 2">
    <name type="scientific">Sphingomonas sanxanigenens DSM 19645 = NX02</name>
    <dbReference type="NCBI Taxonomy" id="1123269"/>
    <lineage>
        <taxon>Bacteria</taxon>
        <taxon>Pseudomonadati</taxon>
        <taxon>Pseudomonadota</taxon>
        <taxon>Alphaproteobacteria</taxon>
        <taxon>Sphingomonadales</taxon>
        <taxon>Sphingomonadaceae</taxon>
        <taxon>Sphingomonas</taxon>
    </lineage>
</organism>
<reference evidence="1 2" key="1">
    <citation type="submission" date="2013-07" db="EMBL/GenBank/DDBJ databases">
        <title>Completed genome of Sphingomonas sanxanigenens NX02.</title>
        <authorList>
            <person name="Ma T."/>
            <person name="Huang H."/>
            <person name="Wu M."/>
            <person name="Li X."/>
            <person name="Li G."/>
        </authorList>
    </citation>
    <scope>NUCLEOTIDE SEQUENCE [LARGE SCALE GENOMIC DNA]</scope>
    <source>
        <strain evidence="1 2">NX02</strain>
    </source>
</reference>
<gene>
    <name evidence="1" type="ORF">NX02_11425</name>
</gene>
<dbReference type="RefSeq" id="WP_025292220.1">
    <property type="nucleotide sequence ID" value="NZ_CP006644.1"/>
</dbReference>
<sequence length="126" mass="13880">MEIEGVSFDALKALPTEDLEALLAFGRPITFRMGTATVLAEFNKLGDDLIVNLAHIDGGGEGVLVSLWKLVAGYAKERGYPGICWNVHALTCADPNPRLQRFLRTQGFEETSSEQYGRVLTLRRAL</sequence>
<name>W0AA96_9SPHN</name>
<accession>W0AA96</accession>
<dbReference type="EMBL" id="CP006644">
    <property type="protein sequence ID" value="AHE53996.1"/>
    <property type="molecule type" value="Genomic_DNA"/>
</dbReference>
<protein>
    <recommendedName>
        <fullName evidence="3">N-acetyltransferase domain-containing protein</fullName>
    </recommendedName>
</protein>
<proteinExistence type="predicted"/>